<feature type="region of interest" description="Disordered" evidence="8">
    <location>
        <begin position="1"/>
        <end position="20"/>
    </location>
</feature>
<keyword evidence="10" id="KW-1185">Reference proteome</keyword>
<evidence type="ECO:0000256" key="6">
    <source>
        <dbReference type="ARBA" id="ARBA00023136"/>
    </source>
</evidence>
<dbReference type="GO" id="GO:0015562">
    <property type="term" value="F:efflux transmembrane transporter activity"/>
    <property type="evidence" value="ECO:0007669"/>
    <property type="project" value="InterPro"/>
</dbReference>
<keyword evidence="4" id="KW-1134">Transmembrane beta strand</keyword>
<dbReference type="PANTHER" id="PTHR30026:SF20">
    <property type="entry name" value="OUTER MEMBRANE PROTEIN TOLC"/>
    <property type="match status" value="1"/>
</dbReference>
<dbReference type="NCBIfam" id="TIGR01844">
    <property type="entry name" value="type_I_sec_TolC"/>
    <property type="match status" value="1"/>
</dbReference>
<proteinExistence type="inferred from homology"/>
<evidence type="ECO:0000256" key="7">
    <source>
        <dbReference type="ARBA" id="ARBA00023237"/>
    </source>
</evidence>
<dbReference type="GO" id="GO:0009279">
    <property type="term" value="C:cell outer membrane"/>
    <property type="evidence" value="ECO:0007669"/>
    <property type="project" value="UniProtKB-SubCell"/>
</dbReference>
<name>A0A2C8Y9S7_9BURK</name>
<reference evidence="9" key="1">
    <citation type="submission" date="2017-08" db="EMBL/GenBank/DDBJ databases">
        <authorList>
            <person name="Carlier A."/>
        </authorList>
    </citation>
    <scope>NUCLEOTIDE SEQUENCE</scope>
    <source>
        <strain evidence="9">Orrdi1</strain>
    </source>
</reference>
<evidence type="ECO:0000313" key="10">
    <source>
        <dbReference type="Proteomes" id="UP000078558"/>
    </source>
</evidence>
<evidence type="ECO:0000256" key="1">
    <source>
        <dbReference type="ARBA" id="ARBA00004442"/>
    </source>
</evidence>
<evidence type="ECO:0000256" key="5">
    <source>
        <dbReference type="ARBA" id="ARBA00022692"/>
    </source>
</evidence>
<evidence type="ECO:0000256" key="2">
    <source>
        <dbReference type="ARBA" id="ARBA00007613"/>
    </source>
</evidence>
<evidence type="ECO:0000256" key="8">
    <source>
        <dbReference type="SAM" id="MobiDB-lite"/>
    </source>
</evidence>
<gene>
    <name evidence="9" type="ORF">ODI_R0570</name>
</gene>
<keyword evidence="7" id="KW-0998">Cell outer membrane</keyword>
<dbReference type="PANTHER" id="PTHR30026">
    <property type="entry name" value="OUTER MEMBRANE PROTEIN TOLC"/>
    <property type="match status" value="1"/>
</dbReference>
<dbReference type="SUPFAM" id="SSF56954">
    <property type="entry name" value="Outer membrane efflux proteins (OEP)"/>
    <property type="match status" value="1"/>
</dbReference>
<keyword evidence="5" id="KW-0812">Transmembrane</keyword>
<keyword evidence="6" id="KW-0472">Membrane</keyword>
<evidence type="ECO:0000256" key="4">
    <source>
        <dbReference type="ARBA" id="ARBA00022452"/>
    </source>
</evidence>
<evidence type="ECO:0000313" key="9">
    <source>
        <dbReference type="EMBL" id="SOE46973.1"/>
    </source>
</evidence>
<dbReference type="EMBL" id="LT907988">
    <property type="protein sequence ID" value="SOE46973.1"/>
    <property type="molecule type" value="Genomic_DNA"/>
</dbReference>
<protein>
    <submittedName>
        <fullName evidence="9">Type I secretion outer membrane protein, TolC</fullName>
    </submittedName>
</protein>
<comment type="subcellular location">
    <subcellularLocation>
        <location evidence="1">Cell outer membrane</location>
    </subcellularLocation>
</comment>
<dbReference type="InterPro" id="IPR003423">
    <property type="entry name" value="OMP_efflux"/>
</dbReference>
<accession>A0A2C8Y9S7</accession>
<dbReference type="Pfam" id="PF02321">
    <property type="entry name" value="OEP"/>
    <property type="match status" value="2"/>
</dbReference>
<dbReference type="KEGG" id="odi:ODI_R0570"/>
<keyword evidence="3" id="KW-0813">Transport</keyword>
<organism evidence="9 10">
    <name type="scientific">Orrella dioscoreae</name>
    <dbReference type="NCBI Taxonomy" id="1851544"/>
    <lineage>
        <taxon>Bacteria</taxon>
        <taxon>Pseudomonadati</taxon>
        <taxon>Pseudomonadota</taxon>
        <taxon>Betaproteobacteria</taxon>
        <taxon>Burkholderiales</taxon>
        <taxon>Alcaligenaceae</taxon>
        <taxon>Orrella</taxon>
    </lineage>
</organism>
<evidence type="ECO:0000256" key="3">
    <source>
        <dbReference type="ARBA" id="ARBA00022448"/>
    </source>
</evidence>
<comment type="similarity">
    <text evidence="2">Belongs to the outer membrane factor (OMF) (TC 1.B.17) family.</text>
</comment>
<dbReference type="AlphaFoldDB" id="A0A2C8Y9S7"/>
<dbReference type="GO" id="GO:0015288">
    <property type="term" value="F:porin activity"/>
    <property type="evidence" value="ECO:0007669"/>
    <property type="project" value="TreeGrafter"/>
</dbReference>
<sequence length="494" mass="52715">MSSSPCAAPPSPSSSSDPMRDGLRKKLVLLSLVGAGLVGSSLPAAAQDLIQSWQAALARDPVYAAARAAYRAGQERLPQARAALRPTVTAEVGAEYLEVRGASNLSRADSGNRGTWALALTQPLFDRAAWEAMDQARLLVADNEVALAQAQQALILRLSQAYFDVLAAQDTLAAIEAEKSAVAEQLAFAKRNFELGNATVTDTHEAQSRYDLLIAQELAAGNTLDLARDTLATVTGERPLALAELPYETRLPAPVPARQDDWITQATRASLAVQRTQLQTQAAQRGIEIARSGHYPRLDLRASSGSATNSGLQNRNLPASLSGRPLDSNVGVVLSIPIYTGGGTSSRVTEQIELAEQARQNALAARLEAERDARQFFSGVTTGLARIRALEAGELSSRSAVQANRTGYEMGVRINLDVLNAQQQLYTTLRDLARARYDTVMASLRLRAATGTLSESDLEAVNRLLVPATGEAGSRMAERARAARQATTPPGVTR</sequence>
<dbReference type="InterPro" id="IPR051906">
    <property type="entry name" value="TolC-like"/>
</dbReference>
<dbReference type="InterPro" id="IPR010130">
    <property type="entry name" value="T1SS_OMP_TolC"/>
</dbReference>
<dbReference type="GO" id="GO:1990281">
    <property type="term" value="C:efflux pump complex"/>
    <property type="evidence" value="ECO:0007669"/>
    <property type="project" value="TreeGrafter"/>
</dbReference>
<dbReference type="Gene3D" id="1.20.1600.10">
    <property type="entry name" value="Outer membrane efflux proteins (OEP)"/>
    <property type="match status" value="1"/>
</dbReference>
<dbReference type="Proteomes" id="UP000078558">
    <property type="component" value="Chromosome I"/>
</dbReference>